<protein>
    <recommendedName>
        <fullName evidence="3">EthD domain-containing protein</fullName>
    </recommendedName>
</protein>
<evidence type="ECO:0000313" key="2">
    <source>
        <dbReference type="Proteomes" id="UP000655751"/>
    </source>
</evidence>
<evidence type="ECO:0008006" key="3">
    <source>
        <dbReference type="Google" id="ProtNLM"/>
    </source>
</evidence>
<keyword evidence="2" id="KW-1185">Reference proteome</keyword>
<reference evidence="1" key="1">
    <citation type="submission" date="2020-11" db="EMBL/GenBank/DDBJ databases">
        <title>Nocardia NEAU-351.nov., a novel actinomycete isolated from the cow dung.</title>
        <authorList>
            <person name="Zhang X."/>
        </authorList>
    </citation>
    <scope>NUCLEOTIDE SEQUENCE</scope>
    <source>
        <strain evidence="1">NEAU-351</strain>
    </source>
</reference>
<proteinExistence type="predicted"/>
<dbReference type="Proteomes" id="UP000655751">
    <property type="component" value="Unassembled WGS sequence"/>
</dbReference>
<name>A0A931IBQ3_9NOCA</name>
<dbReference type="InterPro" id="IPR011008">
    <property type="entry name" value="Dimeric_a/b-barrel"/>
</dbReference>
<dbReference type="EMBL" id="JADMLG010000004">
    <property type="protein sequence ID" value="MBH0776920.1"/>
    <property type="molecule type" value="Genomic_DNA"/>
</dbReference>
<dbReference type="AlphaFoldDB" id="A0A931IBQ3"/>
<gene>
    <name evidence="1" type="ORF">IT779_11560</name>
</gene>
<sequence>MGATKLIFALWGVSDRLAPDLVARCAAAGARAVHLNISDAVVATAMLRLTSFPAPVDAVVAVETAPDGDRDAITAAVAAAAPECAGWLVRERRPIEPPAVALGERTPGLVNIAFLRRPATLSYQRWLENWLVRHTPVAIETQATFGYIQNQVIEPVTPDAPEIAAIVEEHFPIEALTDPHAFYGSGGDAGELSRRIETMMRSVASFGADRDIDVVPTSGYRLL</sequence>
<comment type="caution">
    <text evidence="1">The sequence shown here is derived from an EMBL/GenBank/DDBJ whole genome shotgun (WGS) entry which is preliminary data.</text>
</comment>
<dbReference type="RefSeq" id="WP_196149272.1">
    <property type="nucleotide sequence ID" value="NZ_JADMLG010000004.1"/>
</dbReference>
<evidence type="ECO:0000313" key="1">
    <source>
        <dbReference type="EMBL" id="MBH0776920.1"/>
    </source>
</evidence>
<accession>A0A931IBQ3</accession>
<dbReference type="SUPFAM" id="SSF54909">
    <property type="entry name" value="Dimeric alpha+beta barrel"/>
    <property type="match status" value="1"/>
</dbReference>
<organism evidence="1 2">
    <name type="scientific">Nocardia bovistercoris</name>
    <dbReference type="NCBI Taxonomy" id="2785916"/>
    <lineage>
        <taxon>Bacteria</taxon>
        <taxon>Bacillati</taxon>
        <taxon>Actinomycetota</taxon>
        <taxon>Actinomycetes</taxon>
        <taxon>Mycobacteriales</taxon>
        <taxon>Nocardiaceae</taxon>
        <taxon>Nocardia</taxon>
    </lineage>
</organism>